<evidence type="ECO:0000259" key="1">
    <source>
        <dbReference type="SMART" id="SM00631"/>
    </source>
</evidence>
<comment type="caution">
    <text evidence="2">The sequence shown here is derived from an EMBL/GenBank/DDBJ whole genome shotgun (WGS) entry which is preliminary data.</text>
</comment>
<dbReference type="InterPro" id="IPR000834">
    <property type="entry name" value="Peptidase_M14"/>
</dbReference>
<keyword evidence="3" id="KW-1185">Reference proteome</keyword>
<protein>
    <submittedName>
        <fullName evidence="2">Peptidase M14</fullName>
    </submittedName>
</protein>
<sequence length="491" mass="55812">MKISVLKIVLAILFIGSNISLSAQDFYSELFENYDSYKEESIKIRRFTHDKIVPLIEDLKGDSFFEVNKVGTSIKGKSLNLISFGEGKTDVFLWSQMHGDESTATMAIFDIINFFKSEDFQQEKKVMLSELRIHFLPMLNPDGAELFTRRNALGVDINRDAVRLQSPESKTLKRVRDSLDADFGFNLHDQSTYYNASRTPKPATISYLAPAYNYEKDVNEVRGNAMKLIGYMNEILQEYAPGQVGRYNDDFEPRAFGDNIQKWGTSTVLIESGGYPNDPEKQFIRKLNFVTILSAVRAIATKEYEKTSKDKYFNIPENDRKLFDLKLIGVQYELLGDVYTVDLGIDSREVSAHTESGYFYKAGVSDMGDLSTYYGYKEFDASAYQVVEAKIYPKTLKTIGQIHEKGISSFLKDGYAYVKVENLPQDKDAMKIPLHVISGEVSTKVSLYVGANPTFFLKKNRVLEYLVINGNLVNLNNPEQDFGNALIYKPR</sequence>
<dbReference type="Pfam" id="PF00246">
    <property type="entry name" value="Peptidase_M14"/>
    <property type="match status" value="1"/>
</dbReference>
<gene>
    <name evidence="2" type="ORF">JM658_04505</name>
</gene>
<dbReference type="Proteomes" id="UP000829517">
    <property type="component" value="Unassembled WGS sequence"/>
</dbReference>
<dbReference type="SMART" id="SM00631">
    <property type="entry name" value="Zn_pept"/>
    <property type="match status" value="1"/>
</dbReference>
<dbReference type="EMBL" id="JAETXX010000001">
    <property type="protein sequence ID" value="MCF8714082.1"/>
    <property type="molecule type" value="Genomic_DNA"/>
</dbReference>
<accession>A0ABS9J0X4</accession>
<dbReference type="RefSeq" id="WP_236958026.1">
    <property type="nucleotide sequence ID" value="NZ_JAETXX010000001.1"/>
</dbReference>
<evidence type="ECO:0000313" key="3">
    <source>
        <dbReference type="Proteomes" id="UP000829517"/>
    </source>
</evidence>
<organism evidence="2 3">
    <name type="scientific">Joostella atrarenae</name>
    <dbReference type="NCBI Taxonomy" id="679257"/>
    <lineage>
        <taxon>Bacteria</taxon>
        <taxon>Pseudomonadati</taxon>
        <taxon>Bacteroidota</taxon>
        <taxon>Flavobacteriia</taxon>
        <taxon>Flavobacteriales</taxon>
        <taxon>Flavobacteriaceae</taxon>
        <taxon>Joostella</taxon>
    </lineage>
</organism>
<dbReference type="CDD" id="cd06239">
    <property type="entry name" value="M14-like"/>
    <property type="match status" value="1"/>
</dbReference>
<reference evidence="2 3" key="1">
    <citation type="submission" date="2021-01" db="EMBL/GenBank/DDBJ databases">
        <title>Genome sequencing of Joostella atrarenae M1-2 (= KCTC 23194).</title>
        <authorList>
            <person name="Zakaria M.R."/>
            <person name="Lam M.Q."/>
            <person name="Chong C.S."/>
        </authorList>
    </citation>
    <scope>NUCLEOTIDE SEQUENCE [LARGE SCALE GENOMIC DNA]</scope>
    <source>
        <strain evidence="2 3">M1-2</strain>
    </source>
</reference>
<dbReference type="Gene3D" id="3.40.630.10">
    <property type="entry name" value="Zn peptidases"/>
    <property type="match status" value="1"/>
</dbReference>
<name>A0ABS9J0X4_9FLAO</name>
<evidence type="ECO:0000313" key="2">
    <source>
        <dbReference type="EMBL" id="MCF8714082.1"/>
    </source>
</evidence>
<dbReference type="SUPFAM" id="SSF53187">
    <property type="entry name" value="Zn-dependent exopeptidases"/>
    <property type="match status" value="1"/>
</dbReference>
<proteinExistence type="predicted"/>
<feature type="domain" description="Peptidase M14" evidence="1">
    <location>
        <begin position="34"/>
        <end position="266"/>
    </location>
</feature>